<feature type="compositionally biased region" description="Basic and acidic residues" evidence="1">
    <location>
        <begin position="44"/>
        <end position="54"/>
    </location>
</feature>
<protein>
    <submittedName>
        <fullName evidence="2">Uncharacterized protein</fullName>
    </submittedName>
</protein>
<evidence type="ECO:0000313" key="2">
    <source>
        <dbReference type="EMBL" id="KKL95868.1"/>
    </source>
</evidence>
<accession>A0A0F9GAU4</accession>
<organism evidence="2">
    <name type="scientific">marine sediment metagenome</name>
    <dbReference type="NCBI Taxonomy" id="412755"/>
    <lineage>
        <taxon>unclassified sequences</taxon>
        <taxon>metagenomes</taxon>
        <taxon>ecological metagenomes</taxon>
    </lineage>
</organism>
<sequence length="103" mass="11713">MMKKTPVVSKKTAKELLEKIYPEIPVDPLPLVDEFPETPQTKPPKPDEPLKTKEPSLFARKVDLLRVQFGKSESMHSEKQINAALNLRIIELLEEIRDGLHSG</sequence>
<name>A0A0F9GAU4_9ZZZZ</name>
<dbReference type="EMBL" id="LAZR01018577">
    <property type="protein sequence ID" value="KKL95868.1"/>
    <property type="molecule type" value="Genomic_DNA"/>
</dbReference>
<feature type="region of interest" description="Disordered" evidence="1">
    <location>
        <begin position="29"/>
        <end position="54"/>
    </location>
</feature>
<proteinExistence type="predicted"/>
<evidence type="ECO:0000256" key="1">
    <source>
        <dbReference type="SAM" id="MobiDB-lite"/>
    </source>
</evidence>
<reference evidence="2" key="1">
    <citation type="journal article" date="2015" name="Nature">
        <title>Complex archaea that bridge the gap between prokaryotes and eukaryotes.</title>
        <authorList>
            <person name="Spang A."/>
            <person name="Saw J.H."/>
            <person name="Jorgensen S.L."/>
            <person name="Zaremba-Niedzwiedzka K."/>
            <person name="Martijn J."/>
            <person name="Lind A.E."/>
            <person name="van Eijk R."/>
            <person name="Schleper C."/>
            <person name="Guy L."/>
            <person name="Ettema T.J."/>
        </authorList>
    </citation>
    <scope>NUCLEOTIDE SEQUENCE</scope>
</reference>
<dbReference type="AlphaFoldDB" id="A0A0F9GAU4"/>
<gene>
    <name evidence="2" type="ORF">LCGC14_1850310</name>
</gene>
<comment type="caution">
    <text evidence="2">The sequence shown here is derived from an EMBL/GenBank/DDBJ whole genome shotgun (WGS) entry which is preliminary data.</text>
</comment>